<dbReference type="EMBL" id="JAMSHJ010000006">
    <property type="protein sequence ID" value="KAI5398658.1"/>
    <property type="molecule type" value="Genomic_DNA"/>
</dbReference>
<proteinExistence type="predicted"/>
<dbReference type="Proteomes" id="UP001058974">
    <property type="component" value="Chromosome 6"/>
</dbReference>
<organism evidence="1 2">
    <name type="scientific">Pisum sativum</name>
    <name type="common">Garden pea</name>
    <name type="synonym">Lathyrus oleraceus</name>
    <dbReference type="NCBI Taxonomy" id="3888"/>
    <lineage>
        <taxon>Eukaryota</taxon>
        <taxon>Viridiplantae</taxon>
        <taxon>Streptophyta</taxon>
        <taxon>Embryophyta</taxon>
        <taxon>Tracheophyta</taxon>
        <taxon>Spermatophyta</taxon>
        <taxon>Magnoliopsida</taxon>
        <taxon>eudicotyledons</taxon>
        <taxon>Gunneridae</taxon>
        <taxon>Pentapetalae</taxon>
        <taxon>rosids</taxon>
        <taxon>fabids</taxon>
        <taxon>Fabales</taxon>
        <taxon>Fabaceae</taxon>
        <taxon>Papilionoideae</taxon>
        <taxon>50 kb inversion clade</taxon>
        <taxon>NPAAA clade</taxon>
        <taxon>Hologalegina</taxon>
        <taxon>IRL clade</taxon>
        <taxon>Fabeae</taxon>
        <taxon>Lathyrus</taxon>
    </lineage>
</organism>
<evidence type="ECO:0000313" key="2">
    <source>
        <dbReference type="Proteomes" id="UP001058974"/>
    </source>
</evidence>
<sequence>MLEEIQDGESSLVPKRTMLDLILADKGNLDVDPSNVGLVDKQTGVGWDHEKNNITTDDDWWAEKSKEDPNILKWKHGGPKFIDFLDKYFKGAIATGFSLYKPYED</sequence>
<gene>
    <name evidence="1" type="ORF">KIW84_064147</name>
</gene>
<reference evidence="1 2" key="1">
    <citation type="journal article" date="2022" name="Nat. Genet.">
        <title>Improved pea reference genome and pan-genome highlight genomic features and evolutionary characteristics.</title>
        <authorList>
            <person name="Yang T."/>
            <person name="Liu R."/>
            <person name="Luo Y."/>
            <person name="Hu S."/>
            <person name="Wang D."/>
            <person name="Wang C."/>
            <person name="Pandey M.K."/>
            <person name="Ge S."/>
            <person name="Xu Q."/>
            <person name="Li N."/>
            <person name="Li G."/>
            <person name="Huang Y."/>
            <person name="Saxena R.K."/>
            <person name="Ji Y."/>
            <person name="Li M."/>
            <person name="Yan X."/>
            <person name="He Y."/>
            <person name="Liu Y."/>
            <person name="Wang X."/>
            <person name="Xiang C."/>
            <person name="Varshney R.K."/>
            <person name="Ding H."/>
            <person name="Gao S."/>
            <person name="Zong X."/>
        </authorList>
    </citation>
    <scope>NUCLEOTIDE SEQUENCE [LARGE SCALE GENOMIC DNA]</scope>
    <source>
        <strain evidence="1 2">cv. Zhongwan 6</strain>
    </source>
</reference>
<protein>
    <submittedName>
        <fullName evidence="1">Uncharacterized protein</fullName>
    </submittedName>
</protein>
<keyword evidence="2" id="KW-1185">Reference proteome</keyword>
<dbReference type="AlphaFoldDB" id="A0A9D4WBT5"/>
<comment type="caution">
    <text evidence="1">The sequence shown here is derived from an EMBL/GenBank/DDBJ whole genome shotgun (WGS) entry which is preliminary data.</text>
</comment>
<accession>A0A9D4WBT5</accession>
<name>A0A9D4WBT5_PEA</name>
<dbReference type="Gramene" id="Psat06G0414700-T1">
    <property type="protein sequence ID" value="KAI5398658.1"/>
    <property type="gene ID" value="KIW84_064147"/>
</dbReference>
<evidence type="ECO:0000313" key="1">
    <source>
        <dbReference type="EMBL" id="KAI5398658.1"/>
    </source>
</evidence>